<keyword evidence="2" id="KW-1185">Reference proteome</keyword>
<dbReference type="EnsemblMetazoa" id="PPA02089.1">
    <property type="protein sequence ID" value="PPA02089.1"/>
    <property type="gene ID" value="WBGene00091643"/>
</dbReference>
<gene>
    <name evidence="1" type="primary">WBGene00091643</name>
</gene>
<protein>
    <submittedName>
        <fullName evidence="1">Uncharacterized protein</fullName>
    </submittedName>
</protein>
<evidence type="ECO:0000313" key="2">
    <source>
        <dbReference type="Proteomes" id="UP000005239"/>
    </source>
</evidence>
<organism evidence="1 2">
    <name type="scientific">Pristionchus pacificus</name>
    <name type="common">Parasitic nematode worm</name>
    <dbReference type="NCBI Taxonomy" id="54126"/>
    <lineage>
        <taxon>Eukaryota</taxon>
        <taxon>Metazoa</taxon>
        <taxon>Ecdysozoa</taxon>
        <taxon>Nematoda</taxon>
        <taxon>Chromadorea</taxon>
        <taxon>Rhabditida</taxon>
        <taxon>Rhabditina</taxon>
        <taxon>Diplogasteromorpha</taxon>
        <taxon>Diplogasteroidea</taxon>
        <taxon>Neodiplogasteridae</taxon>
        <taxon>Pristionchus</taxon>
    </lineage>
</organism>
<reference evidence="1" key="2">
    <citation type="submission" date="2022-06" db="UniProtKB">
        <authorList>
            <consortium name="EnsemblMetazoa"/>
        </authorList>
    </citation>
    <scope>IDENTIFICATION</scope>
    <source>
        <strain evidence="1">PS312</strain>
    </source>
</reference>
<sequence length="87" mass="9788">MRNEFLPDAFRTIRNNDTVGASVVVVVVEEDGCTMVHFIPLTGIGVPEVIVDNEHTFHDPSRTICTRQTRRQTARLRGKYCSVAVDE</sequence>
<name>A0A2A6C057_PRIPA</name>
<evidence type="ECO:0000313" key="1">
    <source>
        <dbReference type="EnsemblMetazoa" id="PPA02089.1"/>
    </source>
</evidence>
<dbReference type="Proteomes" id="UP000005239">
    <property type="component" value="Unassembled WGS sequence"/>
</dbReference>
<proteinExistence type="predicted"/>
<reference evidence="2" key="1">
    <citation type="journal article" date="2008" name="Nat. Genet.">
        <title>The Pristionchus pacificus genome provides a unique perspective on nematode lifestyle and parasitism.</title>
        <authorList>
            <person name="Dieterich C."/>
            <person name="Clifton S.W."/>
            <person name="Schuster L.N."/>
            <person name="Chinwalla A."/>
            <person name="Delehaunty K."/>
            <person name="Dinkelacker I."/>
            <person name="Fulton L."/>
            <person name="Fulton R."/>
            <person name="Godfrey J."/>
            <person name="Minx P."/>
            <person name="Mitreva M."/>
            <person name="Roeseler W."/>
            <person name="Tian H."/>
            <person name="Witte H."/>
            <person name="Yang S.P."/>
            <person name="Wilson R.K."/>
            <person name="Sommer R.J."/>
        </authorList>
    </citation>
    <scope>NUCLEOTIDE SEQUENCE [LARGE SCALE GENOMIC DNA]</scope>
    <source>
        <strain evidence="2">PS312</strain>
    </source>
</reference>
<dbReference type="AlphaFoldDB" id="A0A2A6C057"/>
<accession>A0A2A6C057</accession>
<accession>A0A8R1Y5V3</accession>